<name>A0A4Q7KTY4_9PSEU</name>
<dbReference type="CDD" id="cd04301">
    <property type="entry name" value="NAT_SF"/>
    <property type="match status" value="1"/>
</dbReference>
<dbReference type="SUPFAM" id="SSF55729">
    <property type="entry name" value="Acyl-CoA N-acyltransferases (Nat)"/>
    <property type="match status" value="1"/>
</dbReference>
<dbReference type="RefSeq" id="WP_130344852.1">
    <property type="nucleotide sequence ID" value="NZ_SGWQ01000004.1"/>
</dbReference>
<protein>
    <submittedName>
        <fullName evidence="4">Putative N-acetyltransferase YhbS</fullName>
    </submittedName>
</protein>
<dbReference type="OrthoDB" id="9789603at2"/>
<keyword evidence="1 4" id="KW-0808">Transferase</keyword>
<dbReference type="InterPro" id="IPR050832">
    <property type="entry name" value="Bact_Acetyltransf"/>
</dbReference>
<dbReference type="AlphaFoldDB" id="A0A4Q7KTY4"/>
<keyword evidence="5" id="KW-1185">Reference proteome</keyword>
<evidence type="ECO:0000259" key="3">
    <source>
        <dbReference type="PROSITE" id="PS51186"/>
    </source>
</evidence>
<organism evidence="4 5">
    <name type="scientific">Herbihabitans rhizosphaerae</name>
    <dbReference type="NCBI Taxonomy" id="1872711"/>
    <lineage>
        <taxon>Bacteria</taxon>
        <taxon>Bacillati</taxon>
        <taxon>Actinomycetota</taxon>
        <taxon>Actinomycetes</taxon>
        <taxon>Pseudonocardiales</taxon>
        <taxon>Pseudonocardiaceae</taxon>
        <taxon>Herbihabitans</taxon>
    </lineage>
</organism>
<dbReference type="Pfam" id="PF00583">
    <property type="entry name" value="Acetyltransf_1"/>
    <property type="match status" value="1"/>
</dbReference>
<dbReference type="InterPro" id="IPR000182">
    <property type="entry name" value="GNAT_dom"/>
</dbReference>
<sequence length="153" mass="16387">MTQEHLIRRATAADIPAIVAMLADDPLGAARERPGDPRYLDAFAAIDSDPNQLLAVAEANGEVVGTLQLTFTTGLSRLGATRATIEGVRVRSDQRGTGLGQRLIKWCVEQAGQRGCAIVQLTSDATRSDAHRFYERLGFVASHVGMKLKLGAS</sequence>
<evidence type="ECO:0000313" key="4">
    <source>
        <dbReference type="EMBL" id="RZS39301.1"/>
    </source>
</evidence>
<evidence type="ECO:0000313" key="5">
    <source>
        <dbReference type="Proteomes" id="UP000294257"/>
    </source>
</evidence>
<dbReference type="InterPro" id="IPR016181">
    <property type="entry name" value="Acyl_CoA_acyltransferase"/>
</dbReference>
<proteinExistence type="predicted"/>
<evidence type="ECO:0000256" key="1">
    <source>
        <dbReference type="ARBA" id="ARBA00022679"/>
    </source>
</evidence>
<reference evidence="4 5" key="1">
    <citation type="submission" date="2019-02" db="EMBL/GenBank/DDBJ databases">
        <title>Genomic Encyclopedia of Type Strains, Phase IV (KMG-IV): sequencing the most valuable type-strain genomes for metagenomic binning, comparative biology and taxonomic classification.</title>
        <authorList>
            <person name="Goeker M."/>
        </authorList>
    </citation>
    <scope>NUCLEOTIDE SEQUENCE [LARGE SCALE GENOMIC DNA]</scope>
    <source>
        <strain evidence="4 5">DSM 101727</strain>
    </source>
</reference>
<dbReference type="GO" id="GO:0016747">
    <property type="term" value="F:acyltransferase activity, transferring groups other than amino-acyl groups"/>
    <property type="evidence" value="ECO:0007669"/>
    <property type="project" value="InterPro"/>
</dbReference>
<accession>A0A4Q7KTY4</accession>
<feature type="domain" description="N-acetyltransferase" evidence="3">
    <location>
        <begin position="5"/>
        <end position="153"/>
    </location>
</feature>
<dbReference type="EMBL" id="SGWQ01000004">
    <property type="protein sequence ID" value="RZS39301.1"/>
    <property type="molecule type" value="Genomic_DNA"/>
</dbReference>
<gene>
    <name evidence="4" type="ORF">EV193_104518</name>
</gene>
<dbReference type="Proteomes" id="UP000294257">
    <property type="component" value="Unassembled WGS sequence"/>
</dbReference>
<evidence type="ECO:0000256" key="2">
    <source>
        <dbReference type="ARBA" id="ARBA00023315"/>
    </source>
</evidence>
<dbReference type="PROSITE" id="PS51186">
    <property type="entry name" value="GNAT"/>
    <property type="match status" value="1"/>
</dbReference>
<keyword evidence="2" id="KW-0012">Acyltransferase</keyword>
<dbReference type="PANTHER" id="PTHR43877">
    <property type="entry name" value="AMINOALKYLPHOSPHONATE N-ACETYLTRANSFERASE-RELATED-RELATED"/>
    <property type="match status" value="1"/>
</dbReference>
<comment type="caution">
    <text evidence="4">The sequence shown here is derived from an EMBL/GenBank/DDBJ whole genome shotgun (WGS) entry which is preliminary data.</text>
</comment>
<dbReference type="Gene3D" id="3.40.630.30">
    <property type="match status" value="1"/>
</dbReference>